<dbReference type="AlphaFoldDB" id="A0A3N6PFE9"/>
<evidence type="ECO:0000313" key="3">
    <source>
        <dbReference type="Proteomes" id="UP000281431"/>
    </source>
</evidence>
<dbReference type="SUPFAM" id="SSF52200">
    <property type="entry name" value="Toll/Interleukin receptor TIR domain"/>
    <property type="match status" value="1"/>
</dbReference>
<evidence type="ECO:0000313" key="2">
    <source>
        <dbReference type="EMBL" id="RQG96255.1"/>
    </source>
</evidence>
<feature type="domain" description="TIR" evidence="1">
    <location>
        <begin position="6"/>
        <end position="94"/>
    </location>
</feature>
<dbReference type="Gene3D" id="3.40.50.10140">
    <property type="entry name" value="Toll/interleukin-1 receptor homology (TIR) domain"/>
    <property type="match status" value="1"/>
</dbReference>
<gene>
    <name evidence="2" type="ORF">EA472_20590</name>
</gene>
<keyword evidence="3" id="KW-1185">Reference proteome</keyword>
<dbReference type="Pfam" id="PF13676">
    <property type="entry name" value="TIR_2"/>
    <property type="match status" value="1"/>
</dbReference>
<dbReference type="InterPro" id="IPR000157">
    <property type="entry name" value="TIR_dom"/>
</dbReference>
<dbReference type="Proteomes" id="UP000281431">
    <property type="component" value="Unassembled WGS sequence"/>
</dbReference>
<accession>A0A3N6PFE9</accession>
<evidence type="ECO:0000259" key="1">
    <source>
        <dbReference type="Pfam" id="PF13676"/>
    </source>
</evidence>
<dbReference type="OrthoDB" id="240616at2157"/>
<name>A0A3N6PFE9_NATCH</name>
<dbReference type="GO" id="GO:0007165">
    <property type="term" value="P:signal transduction"/>
    <property type="evidence" value="ECO:0007669"/>
    <property type="project" value="InterPro"/>
</dbReference>
<organism evidence="2 3">
    <name type="scientific">Natrarchaeobius chitinivorans</name>
    <dbReference type="NCBI Taxonomy" id="1679083"/>
    <lineage>
        <taxon>Archaea</taxon>
        <taxon>Methanobacteriati</taxon>
        <taxon>Methanobacteriota</taxon>
        <taxon>Stenosarchaea group</taxon>
        <taxon>Halobacteria</taxon>
        <taxon>Halobacteriales</taxon>
        <taxon>Natrialbaceae</taxon>
        <taxon>Natrarchaeobius</taxon>
    </lineage>
</organism>
<dbReference type="EMBL" id="REFZ01000025">
    <property type="protein sequence ID" value="RQG96255.1"/>
    <property type="molecule type" value="Genomic_DNA"/>
</dbReference>
<protein>
    <submittedName>
        <fullName evidence="2">Toll/interleukin-1 receptor domain-containing protein</fullName>
    </submittedName>
</protein>
<proteinExistence type="predicted"/>
<reference evidence="2 3" key="1">
    <citation type="submission" date="2018-10" db="EMBL/GenBank/DDBJ databases">
        <title>Natrarchaeobius chitinivorans gen. nov., sp. nov., and Natrarchaeobius haloalkaliphilus sp. nov., alkaliphilic, chitin-utilizing haloarchaea from hypersaline alkaline lakes.</title>
        <authorList>
            <person name="Sorokin D.Y."/>
            <person name="Elcheninov A.G."/>
            <person name="Kostrikina N.A."/>
            <person name="Bale N.J."/>
            <person name="Sinninghe Damste J.S."/>
            <person name="Khijniak T.V."/>
            <person name="Kublanov I.V."/>
            <person name="Toshchakov S.V."/>
        </authorList>
    </citation>
    <scope>NUCLEOTIDE SEQUENCE [LARGE SCALE GENOMIC DNA]</scope>
    <source>
        <strain evidence="2 3">AArcht7</strain>
    </source>
</reference>
<comment type="caution">
    <text evidence="2">The sequence shown here is derived from an EMBL/GenBank/DDBJ whole genome shotgun (WGS) entry which is preliminary data.</text>
</comment>
<sequence>MTDEQIYVSHAPADLELVQELFSTVKNFPFGVHLALEEVDDNSERARLEGRLVDSDVVVAVLTNRSARSRWINQEIGYARAQGVPVVPLYDDETCRGGFVGETDGVSIARDDPSKTIFELLCDLRRELAPLGPLSVPNWFVEFPCTVSACPDRVVLEIEASQSKLWKRYRHGKPLAASCDECSSTYYFNPATIGFIRRENGTR</sequence>
<dbReference type="InterPro" id="IPR035897">
    <property type="entry name" value="Toll_tir_struct_dom_sf"/>
</dbReference>
<keyword evidence="2" id="KW-0675">Receptor</keyword>